<dbReference type="InterPro" id="IPR025528">
    <property type="entry name" value="BrnA_antitoxin"/>
</dbReference>
<organism evidence="1 2">
    <name type="scientific">Alishewanella jeotgali KCTC 22429</name>
    <dbReference type="NCBI Taxonomy" id="1129374"/>
    <lineage>
        <taxon>Bacteria</taxon>
        <taxon>Pseudomonadati</taxon>
        <taxon>Pseudomonadota</taxon>
        <taxon>Gammaproteobacteria</taxon>
        <taxon>Alteromonadales</taxon>
        <taxon>Alteromonadaceae</taxon>
        <taxon>Alishewanella</taxon>
    </lineage>
</organism>
<gene>
    <name evidence="1" type="ORF">AJE_06866</name>
</gene>
<reference evidence="1 2" key="1">
    <citation type="journal article" date="2012" name="J. Bacteriol.">
        <title>Genome Sequence of Extracellular-Protease-Producing Alishewanella jeotgali Isolated from Traditional Korean Fermented Seafood.</title>
        <authorList>
            <person name="Jung J."/>
            <person name="Chun J."/>
            <person name="Park W."/>
        </authorList>
    </citation>
    <scope>NUCLEOTIDE SEQUENCE [LARGE SCALE GENOMIC DNA]</scope>
    <source>
        <strain evidence="1 2">KCTC 22429</strain>
    </source>
</reference>
<dbReference type="EMBL" id="AHTH01000017">
    <property type="protein sequence ID" value="EHR41322.1"/>
    <property type="molecule type" value="Genomic_DNA"/>
</dbReference>
<sequence>MKQQNRQLNRPTPEEDQQINEMIAADTDDFEATADDFAQFQPLTKMGRPKAAIKKESVTIRLSPEVVGYFRASGKGWQTRLEQALKDYMQSHP</sequence>
<accession>H3ZDE8</accession>
<name>H3ZDE8_9ALTE</name>
<protein>
    <submittedName>
        <fullName evidence="1">Phage protein</fullName>
    </submittedName>
</protein>
<dbReference type="AlphaFoldDB" id="H3ZDE8"/>
<dbReference type="Proteomes" id="UP000012046">
    <property type="component" value="Unassembled WGS sequence"/>
</dbReference>
<comment type="caution">
    <text evidence="1">The sequence shown here is derived from an EMBL/GenBank/DDBJ whole genome shotgun (WGS) entry which is preliminary data.</text>
</comment>
<proteinExistence type="predicted"/>
<dbReference type="eggNOG" id="COG3514">
    <property type="taxonomic scope" value="Bacteria"/>
</dbReference>
<dbReference type="Pfam" id="PF14384">
    <property type="entry name" value="BrnA_antitoxin"/>
    <property type="match status" value="1"/>
</dbReference>
<dbReference type="STRING" id="1129374.AJE_06866"/>
<evidence type="ECO:0000313" key="1">
    <source>
        <dbReference type="EMBL" id="EHR41322.1"/>
    </source>
</evidence>
<evidence type="ECO:0000313" key="2">
    <source>
        <dbReference type="Proteomes" id="UP000012046"/>
    </source>
</evidence>
<dbReference type="RefSeq" id="WP_008950246.1">
    <property type="nucleotide sequence ID" value="NZ_AHTH01000017.1"/>
</dbReference>
<dbReference type="PATRIC" id="fig|1129374.4.peg.1371"/>
<keyword evidence="2" id="KW-1185">Reference proteome</keyword>